<dbReference type="EMBL" id="PPSW01000027">
    <property type="protein sequence ID" value="TLX45934.1"/>
    <property type="molecule type" value="Genomic_DNA"/>
</dbReference>
<keyword evidence="4 5" id="KW-0012">Acyltransferase</keyword>
<dbReference type="AlphaFoldDB" id="A0A5R9PZC1"/>
<dbReference type="Proteomes" id="UP000309186">
    <property type="component" value="Unassembled WGS sequence"/>
</dbReference>
<dbReference type="PANTHER" id="PTHR11104">
    <property type="entry name" value="AMINOGLYCOSIDE N3-ACETYLTRANSFERASE"/>
    <property type="match status" value="1"/>
</dbReference>
<comment type="similarity">
    <text evidence="1 5">Belongs to the antibiotic N-acetyltransferase family.</text>
</comment>
<keyword evidence="5" id="KW-0046">Antibiotic resistance</keyword>
<comment type="caution">
    <text evidence="6">The sequence shown here is derived from an EMBL/GenBank/DDBJ whole genome shotgun (WGS) entry which is preliminary data.</text>
</comment>
<keyword evidence="3 5" id="KW-0808">Transferase</keyword>
<comment type="catalytic activity">
    <reaction evidence="5">
        <text>a 2-deoxystreptamine antibiotic + acetyl-CoA = an N(3)-acetyl-2-deoxystreptamine antibiotic + CoA + H(+)</text>
        <dbReference type="Rhea" id="RHEA:12665"/>
        <dbReference type="ChEBI" id="CHEBI:15378"/>
        <dbReference type="ChEBI" id="CHEBI:57287"/>
        <dbReference type="ChEBI" id="CHEBI:57288"/>
        <dbReference type="ChEBI" id="CHEBI:57921"/>
        <dbReference type="ChEBI" id="CHEBI:77452"/>
        <dbReference type="EC" id="2.3.1.81"/>
    </reaction>
</comment>
<dbReference type="OrthoDB" id="7330654at2"/>
<proteinExistence type="inferred from homology"/>
<evidence type="ECO:0000256" key="5">
    <source>
        <dbReference type="RuleBase" id="RU365031"/>
    </source>
</evidence>
<evidence type="ECO:0000256" key="4">
    <source>
        <dbReference type="ARBA" id="ARBA00023315"/>
    </source>
</evidence>
<protein>
    <recommendedName>
        <fullName evidence="2 5">Aminoglycoside N(3)-acetyltransferase</fullName>
        <ecNumber evidence="5">2.3.1.-</ecNumber>
    </recommendedName>
</protein>
<accession>A0A5R9PZC1</accession>
<dbReference type="RefSeq" id="WP_138483418.1">
    <property type="nucleotide sequence ID" value="NZ_PPSW01000027.1"/>
</dbReference>
<evidence type="ECO:0000313" key="6">
    <source>
        <dbReference type="EMBL" id="TLX45934.1"/>
    </source>
</evidence>
<evidence type="ECO:0000256" key="2">
    <source>
        <dbReference type="ARBA" id="ARBA00012882"/>
    </source>
</evidence>
<dbReference type="EC" id="2.3.1.-" evidence="5"/>
<gene>
    <name evidence="6" type="ORF">C1E24_16780</name>
</gene>
<sequence>MKYHYTKQELKKALLDLGVNSGDTLFCHSNIGFLGVPKGAASKNDIMQLIVETIMEILGPEGTFVVPTFTYSFGSNEYFDLHSTRSNCGALSEYIRELEESQRSNDPSVSIAAIGKYKNALTQNLPENAYSEESAFAKLIKLESKVLNINFDAGSTLLHYIEKQFDVPYRYEKTFHGKKRVAGEYISSKSILYVRDLDIKGSEACFDIFNEYTTQHNLYKRAPVGRGSVGLITTSDMHSAFAFLYEKNKFFLTKKGK</sequence>
<evidence type="ECO:0000313" key="7">
    <source>
        <dbReference type="Proteomes" id="UP000309186"/>
    </source>
</evidence>
<dbReference type="InterPro" id="IPR003679">
    <property type="entry name" value="Amioglycoside_AcTrfase"/>
</dbReference>
<evidence type="ECO:0000256" key="1">
    <source>
        <dbReference type="ARBA" id="ARBA00006383"/>
    </source>
</evidence>
<dbReference type="GO" id="GO:0046677">
    <property type="term" value="P:response to antibiotic"/>
    <property type="evidence" value="ECO:0007669"/>
    <property type="project" value="UniProtKB-KW"/>
</dbReference>
<dbReference type="SUPFAM" id="SSF110710">
    <property type="entry name" value="TTHA0583/YokD-like"/>
    <property type="match status" value="1"/>
</dbReference>
<reference evidence="6 7" key="1">
    <citation type="submission" date="2018-01" db="EMBL/GenBank/DDBJ databases">
        <title>Co-occurrence of chitin degradation, pigmentation and bioactivity in marine Pseudoalteromonas.</title>
        <authorList>
            <person name="Paulsen S."/>
            <person name="Gram L."/>
            <person name="Machado H."/>
        </authorList>
    </citation>
    <scope>NUCLEOTIDE SEQUENCE [LARGE SCALE GENOMIC DNA]</scope>
    <source>
        <strain evidence="6 7">S3663</strain>
    </source>
</reference>
<dbReference type="GO" id="GO:0046353">
    <property type="term" value="F:aminoglycoside 3-N-acetyltransferase activity"/>
    <property type="evidence" value="ECO:0007669"/>
    <property type="project" value="UniProtKB-EC"/>
</dbReference>
<dbReference type="Pfam" id="PF02522">
    <property type="entry name" value="Antibiotic_NAT"/>
    <property type="match status" value="1"/>
</dbReference>
<organism evidence="6 7">
    <name type="scientific">Pseudoalteromonas phenolica</name>
    <dbReference type="NCBI Taxonomy" id="161398"/>
    <lineage>
        <taxon>Bacteria</taxon>
        <taxon>Pseudomonadati</taxon>
        <taxon>Pseudomonadota</taxon>
        <taxon>Gammaproteobacteria</taxon>
        <taxon>Alteromonadales</taxon>
        <taxon>Pseudoalteromonadaceae</taxon>
        <taxon>Pseudoalteromonas</taxon>
    </lineage>
</organism>
<name>A0A5R9PZC1_9GAMM</name>
<dbReference type="PANTHER" id="PTHR11104:SF0">
    <property type="entry name" value="SPBETA PROPHAGE-DERIVED AMINOGLYCOSIDE N(3')-ACETYLTRANSFERASE-LIKE PROTEIN YOKD"/>
    <property type="match status" value="1"/>
</dbReference>
<dbReference type="InterPro" id="IPR028345">
    <property type="entry name" value="Antibiotic_NAT-like"/>
</dbReference>
<evidence type="ECO:0000256" key="3">
    <source>
        <dbReference type="ARBA" id="ARBA00022679"/>
    </source>
</evidence>